<protein>
    <recommendedName>
        <fullName evidence="4">FAD-binding domain-containing protein</fullName>
    </recommendedName>
</protein>
<evidence type="ECO:0000313" key="6">
    <source>
        <dbReference type="Proteomes" id="UP001211907"/>
    </source>
</evidence>
<reference evidence="5" key="1">
    <citation type="submission" date="2020-05" db="EMBL/GenBank/DDBJ databases">
        <title>Phylogenomic resolution of chytrid fungi.</title>
        <authorList>
            <person name="Stajich J.E."/>
            <person name="Amses K."/>
            <person name="Simmons R."/>
            <person name="Seto K."/>
            <person name="Myers J."/>
            <person name="Bonds A."/>
            <person name="Quandt C.A."/>
            <person name="Barry K."/>
            <person name="Liu P."/>
            <person name="Grigoriev I."/>
            <person name="Longcore J.E."/>
            <person name="James T.Y."/>
        </authorList>
    </citation>
    <scope>NUCLEOTIDE SEQUENCE</scope>
    <source>
        <strain evidence="5">JEL0513</strain>
    </source>
</reference>
<dbReference type="EMBL" id="JADGJH010000557">
    <property type="protein sequence ID" value="KAJ3126475.1"/>
    <property type="molecule type" value="Genomic_DNA"/>
</dbReference>
<dbReference type="Gene3D" id="3.30.9.10">
    <property type="entry name" value="D-Amino Acid Oxidase, subunit A, domain 2"/>
    <property type="match status" value="1"/>
</dbReference>
<dbReference type="Proteomes" id="UP001211907">
    <property type="component" value="Unassembled WGS sequence"/>
</dbReference>
<keyword evidence="1" id="KW-0285">Flavoprotein</keyword>
<proteinExistence type="predicted"/>
<dbReference type="Gene3D" id="3.50.50.60">
    <property type="entry name" value="FAD/NAD(P)-binding domain"/>
    <property type="match status" value="1"/>
</dbReference>
<evidence type="ECO:0000259" key="4">
    <source>
        <dbReference type="Pfam" id="PF01494"/>
    </source>
</evidence>
<sequence>MMQILISGAGIAGPTLAFFLAKAGIRVCVVETAASLLSHGQNIDIQGSARMVIKNMGLLEEVRKLNTTETGTQFIGRDGNPFAFFPVNNGNSASLTSEFEILRGDLAAIFYRATKDNPNVEYLFDTQITRMLSNDENAVRVELSNGQVREFDVLAAADGQWSKVRKLVFPPESVKSVDFGMYVAYWTVPREKFDNDWWNIYQALDSRIITIRPDPHGTVRAMFTRMPRSDLQKAEWLAASKSGKEAQQELLRKDFADAGWQAQRLLNSMNQAPDFYFQAIKQIKMAKWSRGRVVCVGDTAYAPTPLTGMGTSLAITGAYILAGELSKLNEGEHPSTAFDNYEKAFRAFVEEIQQVPSIVPGIAHPTGELGRLTFHAIIWSISKVVGLPVIANKFDDGNAEDFKLPQYPKV</sequence>
<dbReference type="PRINTS" id="PR00420">
    <property type="entry name" value="RNGMNOXGNASE"/>
</dbReference>
<keyword evidence="6" id="KW-1185">Reference proteome</keyword>
<dbReference type="GO" id="GO:0071949">
    <property type="term" value="F:FAD binding"/>
    <property type="evidence" value="ECO:0007669"/>
    <property type="project" value="InterPro"/>
</dbReference>
<keyword evidence="3" id="KW-0560">Oxidoreductase</keyword>
<dbReference type="PANTHER" id="PTHR46865">
    <property type="entry name" value="OXIDOREDUCTASE-RELATED"/>
    <property type="match status" value="1"/>
</dbReference>
<keyword evidence="2" id="KW-0274">FAD</keyword>
<evidence type="ECO:0000313" key="5">
    <source>
        <dbReference type="EMBL" id="KAJ3126475.1"/>
    </source>
</evidence>
<dbReference type="SUPFAM" id="SSF51905">
    <property type="entry name" value="FAD/NAD(P)-binding domain"/>
    <property type="match status" value="1"/>
</dbReference>
<evidence type="ECO:0000256" key="1">
    <source>
        <dbReference type="ARBA" id="ARBA00022630"/>
    </source>
</evidence>
<name>A0AAD5XDW4_9FUNG</name>
<comment type="caution">
    <text evidence="5">The sequence shown here is derived from an EMBL/GenBank/DDBJ whole genome shotgun (WGS) entry which is preliminary data.</text>
</comment>
<dbReference type="Pfam" id="PF01494">
    <property type="entry name" value="FAD_binding_3"/>
    <property type="match status" value="1"/>
</dbReference>
<dbReference type="AlphaFoldDB" id="A0AAD5XDW4"/>
<feature type="domain" description="FAD-binding" evidence="4">
    <location>
        <begin position="2"/>
        <end position="352"/>
    </location>
</feature>
<evidence type="ECO:0000256" key="2">
    <source>
        <dbReference type="ARBA" id="ARBA00022827"/>
    </source>
</evidence>
<dbReference type="InterPro" id="IPR051704">
    <property type="entry name" value="FAD_aromatic-hydroxylase"/>
</dbReference>
<gene>
    <name evidence="5" type="ORF">HK100_010228</name>
</gene>
<dbReference type="GO" id="GO:0016491">
    <property type="term" value="F:oxidoreductase activity"/>
    <property type="evidence" value="ECO:0007669"/>
    <property type="project" value="UniProtKB-KW"/>
</dbReference>
<dbReference type="PANTHER" id="PTHR46865:SF2">
    <property type="entry name" value="MONOOXYGENASE"/>
    <property type="match status" value="1"/>
</dbReference>
<dbReference type="InterPro" id="IPR002938">
    <property type="entry name" value="FAD-bd"/>
</dbReference>
<accession>A0AAD5XDW4</accession>
<dbReference type="InterPro" id="IPR036188">
    <property type="entry name" value="FAD/NAD-bd_sf"/>
</dbReference>
<evidence type="ECO:0000256" key="3">
    <source>
        <dbReference type="ARBA" id="ARBA00023002"/>
    </source>
</evidence>
<organism evidence="5 6">
    <name type="scientific">Physocladia obscura</name>
    <dbReference type="NCBI Taxonomy" id="109957"/>
    <lineage>
        <taxon>Eukaryota</taxon>
        <taxon>Fungi</taxon>
        <taxon>Fungi incertae sedis</taxon>
        <taxon>Chytridiomycota</taxon>
        <taxon>Chytridiomycota incertae sedis</taxon>
        <taxon>Chytridiomycetes</taxon>
        <taxon>Chytridiales</taxon>
        <taxon>Chytriomycetaceae</taxon>
        <taxon>Physocladia</taxon>
    </lineage>
</organism>